<evidence type="ECO:0000256" key="3">
    <source>
        <dbReference type="ARBA" id="ARBA00048173"/>
    </source>
</evidence>
<evidence type="ECO:0000256" key="1">
    <source>
        <dbReference type="ARBA" id="ARBA00022578"/>
    </source>
</evidence>
<dbReference type="InterPro" id="IPR012337">
    <property type="entry name" value="RNaseH-like_sf"/>
</dbReference>
<keyword evidence="2" id="KW-0694">RNA-binding</keyword>
<evidence type="ECO:0000259" key="5">
    <source>
        <dbReference type="PROSITE" id="PS50994"/>
    </source>
</evidence>
<dbReference type="InterPro" id="IPR001584">
    <property type="entry name" value="Integrase_cat-core"/>
</dbReference>
<dbReference type="InterPro" id="IPR039537">
    <property type="entry name" value="Retrotran_Ty1/copia-like"/>
</dbReference>
<dbReference type="Gene3D" id="3.30.420.10">
    <property type="entry name" value="Ribonuclease H-like superfamily/Ribonuclease H"/>
    <property type="match status" value="1"/>
</dbReference>
<gene>
    <name evidence="6" type="ORF">O181_079157</name>
</gene>
<dbReference type="GO" id="GO:0015074">
    <property type="term" value="P:DNA integration"/>
    <property type="evidence" value="ECO:0007669"/>
    <property type="project" value="InterPro"/>
</dbReference>
<organism evidence="6 7">
    <name type="scientific">Austropuccinia psidii MF-1</name>
    <dbReference type="NCBI Taxonomy" id="1389203"/>
    <lineage>
        <taxon>Eukaryota</taxon>
        <taxon>Fungi</taxon>
        <taxon>Dikarya</taxon>
        <taxon>Basidiomycota</taxon>
        <taxon>Pucciniomycotina</taxon>
        <taxon>Pucciniomycetes</taxon>
        <taxon>Pucciniales</taxon>
        <taxon>Sphaerophragmiaceae</taxon>
        <taxon>Austropuccinia</taxon>
    </lineage>
</organism>
<keyword evidence="7" id="KW-1185">Reference proteome</keyword>
<dbReference type="GO" id="GO:0003887">
    <property type="term" value="F:DNA-directed DNA polymerase activity"/>
    <property type="evidence" value="ECO:0007669"/>
    <property type="project" value="UniProtKB-EC"/>
</dbReference>
<comment type="catalytic activity">
    <reaction evidence="3">
        <text>DNA(n) + a 2'-deoxyribonucleoside 5'-triphosphate = DNA(n+1) + diphosphate</text>
        <dbReference type="Rhea" id="RHEA:22508"/>
        <dbReference type="Rhea" id="RHEA-COMP:17339"/>
        <dbReference type="Rhea" id="RHEA-COMP:17340"/>
        <dbReference type="ChEBI" id="CHEBI:33019"/>
        <dbReference type="ChEBI" id="CHEBI:61560"/>
        <dbReference type="ChEBI" id="CHEBI:173112"/>
        <dbReference type="EC" id="2.7.7.49"/>
    </reaction>
</comment>
<dbReference type="PROSITE" id="PS50994">
    <property type="entry name" value="INTEGRASE"/>
    <property type="match status" value="1"/>
</dbReference>
<protein>
    <recommendedName>
        <fullName evidence="5">Integrase catalytic domain-containing protein</fullName>
    </recommendedName>
</protein>
<dbReference type="GO" id="GO:0032196">
    <property type="term" value="P:transposition"/>
    <property type="evidence" value="ECO:0007669"/>
    <property type="project" value="UniProtKB-KW"/>
</dbReference>
<dbReference type="GO" id="GO:0003723">
    <property type="term" value="F:RNA binding"/>
    <property type="evidence" value="ECO:0007669"/>
    <property type="project" value="UniProtKB-KW"/>
</dbReference>
<evidence type="ECO:0000256" key="2">
    <source>
        <dbReference type="ARBA" id="ARBA00022884"/>
    </source>
</evidence>
<dbReference type="AlphaFoldDB" id="A0A9Q3IG91"/>
<dbReference type="Proteomes" id="UP000765509">
    <property type="component" value="Unassembled WGS sequence"/>
</dbReference>
<reference evidence="6" key="1">
    <citation type="submission" date="2021-03" db="EMBL/GenBank/DDBJ databases">
        <title>Draft genome sequence of rust myrtle Austropuccinia psidii MF-1, a brazilian biotype.</title>
        <authorList>
            <person name="Quecine M.C."/>
            <person name="Pachon D.M.R."/>
            <person name="Bonatelli M.L."/>
            <person name="Correr F.H."/>
            <person name="Franceschini L.M."/>
            <person name="Leite T.F."/>
            <person name="Margarido G.R.A."/>
            <person name="Almeida C.A."/>
            <person name="Ferrarezi J.A."/>
            <person name="Labate C.A."/>
        </authorList>
    </citation>
    <scope>NUCLEOTIDE SEQUENCE</scope>
    <source>
        <strain evidence="6">MF-1</strain>
    </source>
</reference>
<sequence>MRTVRKILKLNVVKGLKTSIPLNDLEKCESCSLAKSQHLTIMLSSRMIVAAPGDVLAIDPMGPFPQSLNKFSYALIIKDHFSLLVAFIPLKEKSGAAEHIMKFEQLTLRKVKCLQSGNGGEFNSKLMEDFFRREGIFHEKTFPYKHHQNGKIE</sequence>
<feature type="domain" description="Integrase catalytic" evidence="5">
    <location>
        <begin position="48"/>
        <end position="153"/>
    </location>
</feature>
<evidence type="ECO:0000256" key="4">
    <source>
        <dbReference type="ARBA" id="ARBA00049244"/>
    </source>
</evidence>
<proteinExistence type="predicted"/>
<dbReference type="PANTHER" id="PTHR42648:SF28">
    <property type="entry name" value="TRANSPOSON-ENCODED PROTEIN WITH RIBONUCLEASE H-LIKE AND RETROVIRUS ZINC FINGER-LIKE DOMAINS"/>
    <property type="match status" value="1"/>
</dbReference>
<dbReference type="InterPro" id="IPR036397">
    <property type="entry name" value="RNaseH_sf"/>
</dbReference>
<name>A0A9Q3IG91_9BASI</name>
<dbReference type="PANTHER" id="PTHR42648">
    <property type="entry name" value="TRANSPOSASE, PUTATIVE-RELATED"/>
    <property type="match status" value="1"/>
</dbReference>
<keyword evidence="1" id="KW-0815">Transposition</keyword>
<comment type="caution">
    <text evidence="6">The sequence shown here is derived from an EMBL/GenBank/DDBJ whole genome shotgun (WGS) entry which is preliminary data.</text>
</comment>
<evidence type="ECO:0000313" key="7">
    <source>
        <dbReference type="Proteomes" id="UP000765509"/>
    </source>
</evidence>
<dbReference type="SUPFAM" id="SSF53098">
    <property type="entry name" value="Ribonuclease H-like"/>
    <property type="match status" value="1"/>
</dbReference>
<accession>A0A9Q3IG91</accession>
<dbReference type="GO" id="GO:0003964">
    <property type="term" value="F:RNA-directed DNA polymerase activity"/>
    <property type="evidence" value="ECO:0007669"/>
    <property type="project" value="UniProtKB-EC"/>
</dbReference>
<dbReference type="GO" id="GO:0005634">
    <property type="term" value="C:nucleus"/>
    <property type="evidence" value="ECO:0007669"/>
    <property type="project" value="UniProtKB-ARBA"/>
</dbReference>
<comment type="catalytic activity">
    <reaction evidence="4">
        <text>DNA(n) + a 2'-deoxyribonucleoside 5'-triphosphate = DNA(n+1) + diphosphate</text>
        <dbReference type="Rhea" id="RHEA:22508"/>
        <dbReference type="Rhea" id="RHEA-COMP:17339"/>
        <dbReference type="Rhea" id="RHEA-COMP:17340"/>
        <dbReference type="ChEBI" id="CHEBI:33019"/>
        <dbReference type="ChEBI" id="CHEBI:61560"/>
        <dbReference type="ChEBI" id="CHEBI:173112"/>
        <dbReference type="EC" id="2.7.7.7"/>
    </reaction>
</comment>
<dbReference type="EMBL" id="AVOT02044060">
    <property type="protein sequence ID" value="MBW0539442.1"/>
    <property type="molecule type" value="Genomic_DNA"/>
</dbReference>
<evidence type="ECO:0000313" key="6">
    <source>
        <dbReference type="EMBL" id="MBW0539442.1"/>
    </source>
</evidence>
<dbReference type="OrthoDB" id="2515789at2759"/>